<proteinExistence type="predicted"/>
<evidence type="ECO:0000313" key="2">
    <source>
        <dbReference type="EMBL" id="AOM83082.1"/>
    </source>
</evidence>
<protein>
    <recommendedName>
        <fullName evidence="1">Glyoxalase-like domain-containing protein</fullName>
    </recommendedName>
</protein>
<accession>A0A1D7QVP1</accession>
<sequence length="256" mass="28960">MTQLKLDHVVHYVNCVNDAVKTFQESGFHAVKGGSHKDWGTCNGLSYFGLSYIEWLGIEDTEKLEKTTLNNPVFQDAKRLLPSHPVLHKLAIRTTDIEAVDALLKLQGFQTSGPVANSRLDARGSRINWKMLTIDGSFDGLPHPFFIQWGKTDDERIQSLESSGVISTHDRGPFRISAVILSVRKPEEARRFWHETFKIPLGKDFMWPNSLNLSGVYLQFILGEENRPVDVILSSSEHMEKTDLVIEQGHYTLIGK</sequence>
<dbReference type="STRING" id="632773.BBEV_1721"/>
<gene>
    <name evidence="2" type="ORF">BBEV_1721</name>
</gene>
<dbReference type="OrthoDB" id="9111355at2"/>
<organism evidence="2 3">
    <name type="scientific">Salisediminibacterium beveridgei</name>
    <dbReference type="NCBI Taxonomy" id="632773"/>
    <lineage>
        <taxon>Bacteria</taxon>
        <taxon>Bacillati</taxon>
        <taxon>Bacillota</taxon>
        <taxon>Bacilli</taxon>
        <taxon>Bacillales</taxon>
        <taxon>Bacillaceae</taxon>
        <taxon>Salisediminibacterium</taxon>
    </lineage>
</organism>
<dbReference type="Gene3D" id="3.10.180.10">
    <property type="entry name" value="2,3-Dihydroxybiphenyl 1,2-Dioxygenase, domain 1"/>
    <property type="match status" value="1"/>
</dbReference>
<dbReference type="InterPro" id="IPR029068">
    <property type="entry name" value="Glyas_Bleomycin-R_OHBP_Dase"/>
</dbReference>
<dbReference type="Pfam" id="PF13468">
    <property type="entry name" value="Glyoxalase_3"/>
    <property type="match status" value="1"/>
</dbReference>
<dbReference type="SUPFAM" id="SSF54593">
    <property type="entry name" value="Glyoxalase/Bleomycin resistance protein/Dihydroxybiphenyl dioxygenase"/>
    <property type="match status" value="1"/>
</dbReference>
<name>A0A1D7QVP1_9BACI</name>
<keyword evidence="3" id="KW-1185">Reference proteome</keyword>
<dbReference type="InterPro" id="IPR025870">
    <property type="entry name" value="Glyoxalase-like_dom"/>
</dbReference>
<dbReference type="KEGG" id="bbev:BBEV_1721"/>
<dbReference type="PANTHER" id="PTHR40265">
    <property type="entry name" value="BLL2707 PROTEIN"/>
    <property type="match status" value="1"/>
</dbReference>
<evidence type="ECO:0000313" key="3">
    <source>
        <dbReference type="Proteomes" id="UP000094463"/>
    </source>
</evidence>
<dbReference type="EMBL" id="CP012502">
    <property type="protein sequence ID" value="AOM83082.1"/>
    <property type="molecule type" value="Genomic_DNA"/>
</dbReference>
<dbReference type="RefSeq" id="WP_069365098.1">
    <property type="nucleotide sequence ID" value="NZ_CP012502.1"/>
</dbReference>
<evidence type="ECO:0000259" key="1">
    <source>
        <dbReference type="Pfam" id="PF13468"/>
    </source>
</evidence>
<feature type="domain" description="Glyoxalase-like" evidence="1">
    <location>
        <begin position="6"/>
        <end position="196"/>
    </location>
</feature>
<dbReference type="Proteomes" id="UP000094463">
    <property type="component" value="Chromosome"/>
</dbReference>
<reference evidence="2 3" key="1">
    <citation type="submission" date="2015-08" db="EMBL/GenBank/DDBJ databases">
        <title>The complete genome sequence of Bacillus beveridgei MLTeJB.</title>
        <authorList>
            <person name="Hanson T.E."/>
            <person name="Mesa C."/>
            <person name="Basesman S.M."/>
            <person name="Oremland R.S."/>
        </authorList>
    </citation>
    <scope>NUCLEOTIDE SEQUENCE [LARGE SCALE GENOMIC DNA]</scope>
    <source>
        <strain evidence="2 3">MLTeJB</strain>
    </source>
</reference>
<dbReference type="PATRIC" id="fig|632773.3.peg.1808"/>
<dbReference type="PANTHER" id="PTHR40265:SF1">
    <property type="entry name" value="GLYOXALASE-LIKE DOMAIN-CONTAINING PROTEIN"/>
    <property type="match status" value="1"/>
</dbReference>
<dbReference type="AlphaFoldDB" id="A0A1D7QVP1"/>